<dbReference type="EMBL" id="FOEL01000013">
    <property type="protein sequence ID" value="SER29631.1"/>
    <property type="molecule type" value="Genomic_DNA"/>
</dbReference>
<evidence type="ECO:0000313" key="2">
    <source>
        <dbReference type="Proteomes" id="UP000199410"/>
    </source>
</evidence>
<protein>
    <submittedName>
        <fullName evidence="1">Uncharacterized protein</fullName>
    </submittedName>
</protein>
<organism evidence="1 2">
    <name type="scientific">Lysinibacillus fusiformis</name>
    <dbReference type="NCBI Taxonomy" id="28031"/>
    <lineage>
        <taxon>Bacteria</taxon>
        <taxon>Bacillati</taxon>
        <taxon>Bacillota</taxon>
        <taxon>Bacilli</taxon>
        <taxon>Bacillales</taxon>
        <taxon>Bacillaceae</taxon>
        <taxon>Lysinibacillus</taxon>
    </lineage>
</organism>
<dbReference type="AlphaFoldDB" id="A0A1H9N1C6"/>
<sequence>MTKNQIHERQQLEMLTIDQFQSLISEKARGCYVILENYMWKRPNINAILSTPMK</sequence>
<name>A0A1H9N1C6_9BACI</name>
<reference evidence="1 2" key="1">
    <citation type="submission" date="2016-10" db="EMBL/GenBank/DDBJ databases">
        <authorList>
            <person name="Varghese N."/>
            <person name="Submissions S."/>
        </authorList>
    </citation>
    <scope>NUCLEOTIDE SEQUENCE [LARGE SCALE GENOMIC DNA]</scope>
    <source>
        <strain evidence="1 2">TC-13</strain>
    </source>
</reference>
<proteinExistence type="predicted"/>
<comment type="caution">
    <text evidence="1">The sequence shown here is derived from an EMBL/GenBank/DDBJ whole genome shotgun (WGS) entry which is preliminary data.</text>
</comment>
<accession>A0A1H9N1C6</accession>
<gene>
    <name evidence="1" type="ORF">SAMN02787113_03459</name>
</gene>
<dbReference type="Proteomes" id="UP000199410">
    <property type="component" value="Unassembled WGS sequence"/>
</dbReference>
<evidence type="ECO:0000313" key="1">
    <source>
        <dbReference type="EMBL" id="SER29631.1"/>
    </source>
</evidence>
<dbReference type="RefSeq" id="WP_170844152.1">
    <property type="nucleotide sequence ID" value="NZ_FMVP01000013.1"/>
</dbReference>